<dbReference type="AlphaFoldDB" id="A0A6C0CVZ4"/>
<feature type="transmembrane region" description="Helical" evidence="1">
    <location>
        <begin position="6"/>
        <end position="24"/>
    </location>
</feature>
<keyword evidence="1" id="KW-0812">Transmembrane</keyword>
<dbReference type="EMBL" id="MN739484">
    <property type="protein sequence ID" value="QHT07675.1"/>
    <property type="molecule type" value="Genomic_DNA"/>
</dbReference>
<organism evidence="2">
    <name type="scientific">viral metagenome</name>
    <dbReference type="NCBI Taxonomy" id="1070528"/>
    <lineage>
        <taxon>unclassified sequences</taxon>
        <taxon>metagenomes</taxon>
        <taxon>organismal metagenomes</taxon>
    </lineage>
</organism>
<protein>
    <submittedName>
        <fullName evidence="2">Uncharacterized protein</fullName>
    </submittedName>
</protein>
<name>A0A6C0CVZ4_9ZZZZ</name>
<evidence type="ECO:0000256" key="1">
    <source>
        <dbReference type="SAM" id="Phobius"/>
    </source>
</evidence>
<reference evidence="2" key="1">
    <citation type="journal article" date="2020" name="Nature">
        <title>Giant virus diversity and host interactions through global metagenomics.</title>
        <authorList>
            <person name="Schulz F."/>
            <person name="Roux S."/>
            <person name="Paez-Espino D."/>
            <person name="Jungbluth S."/>
            <person name="Walsh D.A."/>
            <person name="Denef V.J."/>
            <person name="McMahon K.D."/>
            <person name="Konstantinidis K.T."/>
            <person name="Eloe-Fadrosh E.A."/>
            <person name="Kyrpides N.C."/>
            <person name="Woyke T."/>
        </authorList>
    </citation>
    <scope>NUCLEOTIDE SEQUENCE</scope>
    <source>
        <strain evidence="2">GVMAG-M-3300021964-36</strain>
    </source>
</reference>
<keyword evidence="1" id="KW-0472">Membrane</keyword>
<evidence type="ECO:0000313" key="2">
    <source>
        <dbReference type="EMBL" id="QHT07675.1"/>
    </source>
</evidence>
<proteinExistence type="predicted"/>
<feature type="transmembrane region" description="Helical" evidence="1">
    <location>
        <begin position="48"/>
        <end position="73"/>
    </location>
</feature>
<accession>A0A6C0CVZ4</accession>
<sequence>MIGINGRIIYSILLFVLLMLLMYCTKPSMMFKRDDTIKPFGINKNQTIMSLGVFTIVCAIVSFYLFAMIDLIFS</sequence>
<keyword evidence="1" id="KW-1133">Transmembrane helix</keyword>